<dbReference type="KEGG" id="bgv:CAL12_14715"/>
<dbReference type="InterPro" id="IPR016167">
    <property type="entry name" value="FAD-bd_PCMH_sub1"/>
</dbReference>
<dbReference type="InterPro" id="IPR016169">
    <property type="entry name" value="FAD-bd_PCMH_sub2"/>
</dbReference>
<feature type="domain" description="FAD-binding PCMH-type" evidence="4">
    <location>
        <begin position="9"/>
        <end position="190"/>
    </location>
</feature>
<keyword evidence="2" id="KW-0274">FAD</keyword>
<dbReference type="PANTHER" id="PTHR42659:SF2">
    <property type="entry name" value="XANTHINE DEHYDROGENASE SUBUNIT C-RELATED"/>
    <property type="match status" value="1"/>
</dbReference>
<sequence length="293" mass="30990">MAGRGAGAMKLPYFDYRAPASLDEALDTLAALGSDAKILAGGQSLLPTMRYGLARPAVLLDLKRVPTLRGQQARDDGIPEDGISIGAMTTHADLARGAPDTPLASLLAAHAAQIAFPAVRTQGTVGGSLVHADPAGDWPLLFSALDARVEVRSRRGRRDIALRDFILGPLTTDIQIDELLTGIALDADHAGLSAWGRSKLMHRAGEYATTSAVALRRASGQWSCWIMAPSTGPRALAGCAALLDAGRPDAGQLSRQAADEIAALLPDETPVARYRHAVNLIRAIEQALEYRHD</sequence>
<dbReference type="SUPFAM" id="SSF56176">
    <property type="entry name" value="FAD-binding/transporter-associated domain-like"/>
    <property type="match status" value="1"/>
</dbReference>
<evidence type="ECO:0000313" key="6">
    <source>
        <dbReference type="Proteomes" id="UP000194151"/>
    </source>
</evidence>
<dbReference type="STRING" id="1416806.CAL12_14715"/>
<dbReference type="PROSITE" id="PS51387">
    <property type="entry name" value="FAD_PCMH"/>
    <property type="match status" value="1"/>
</dbReference>
<dbReference type="GO" id="GO:0071949">
    <property type="term" value="F:FAD binding"/>
    <property type="evidence" value="ECO:0007669"/>
    <property type="project" value="InterPro"/>
</dbReference>
<evidence type="ECO:0000256" key="2">
    <source>
        <dbReference type="ARBA" id="ARBA00022827"/>
    </source>
</evidence>
<dbReference type="InterPro" id="IPR002346">
    <property type="entry name" value="Mopterin_DH_FAD-bd"/>
</dbReference>
<dbReference type="Gene3D" id="3.30.465.10">
    <property type="match status" value="1"/>
</dbReference>
<reference evidence="5 6" key="1">
    <citation type="submission" date="2017-05" db="EMBL/GenBank/DDBJ databases">
        <title>Complete and WGS of Bordetella genogroups.</title>
        <authorList>
            <person name="Spilker T."/>
            <person name="LiPuma J."/>
        </authorList>
    </citation>
    <scope>NUCLEOTIDE SEQUENCE [LARGE SCALE GENOMIC DNA]</scope>
    <source>
        <strain evidence="5 6">AU19157</strain>
    </source>
</reference>
<name>A0A1W6YLK1_9BORD</name>
<organism evidence="5 6">
    <name type="scientific">Bordetella genomosp. 8</name>
    <dbReference type="NCBI Taxonomy" id="1416806"/>
    <lineage>
        <taxon>Bacteria</taxon>
        <taxon>Pseudomonadati</taxon>
        <taxon>Pseudomonadota</taxon>
        <taxon>Betaproteobacteria</taxon>
        <taxon>Burkholderiales</taxon>
        <taxon>Alcaligenaceae</taxon>
        <taxon>Bordetella</taxon>
    </lineage>
</organism>
<dbReference type="EMBL" id="CP021108">
    <property type="protein sequence ID" value="ARP81945.1"/>
    <property type="molecule type" value="Genomic_DNA"/>
</dbReference>
<dbReference type="InterPro" id="IPR051312">
    <property type="entry name" value="Diverse_Substr_Oxidored"/>
</dbReference>
<dbReference type="Pfam" id="PF00941">
    <property type="entry name" value="FAD_binding_5"/>
    <property type="match status" value="1"/>
</dbReference>
<dbReference type="AlphaFoldDB" id="A0A1W6YLK1"/>
<dbReference type="GO" id="GO:0016491">
    <property type="term" value="F:oxidoreductase activity"/>
    <property type="evidence" value="ECO:0007669"/>
    <property type="project" value="UniProtKB-KW"/>
</dbReference>
<dbReference type="Gene3D" id="3.30.43.10">
    <property type="entry name" value="Uridine Diphospho-n-acetylenolpyruvylglucosamine Reductase, domain 2"/>
    <property type="match status" value="1"/>
</dbReference>
<accession>A0A1W6YLK1</accession>
<dbReference type="InterPro" id="IPR036318">
    <property type="entry name" value="FAD-bd_PCMH-like_sf"/>
</dbReference>
<keyword evidence="6" id="KW-1185">Reference proteome</keyword>
<evidence type="ECO:0000256" key="1">
    <source>
        <dbReference type="ARBA" id="ARBA00022630"/>
    </source>
</evidence>
<evidence type="ECO:0000259" key="4">
    <source>
        <dbReference type="PROSITE" id="PS51387"/>
    </source>
</evidence>
<keyword evidence="3" id="KW-0560">Oxidoreductase</keyword>
<protein>
    <recommendedName>
        <fullName evidence="4">FAD-binding PCMH-type domain-containing protein</fullName>
    </recommendedName>
</protein>
<keyword evidence="1" id="KW-0285">Flavoprotein</keyword>
<evidence type="ECO:0000256" key="3">
    <source>
        <dbReference type="ARBA" id="ARBA00023002"/>
    </source>
</evidence>
<dbReference type="Proteomes" id="UP000194151">
    <property type="component" value="Chromosome"/>
</dbReference>
<evidence type="ECO:0000313" key="5">
    <source>
        <dbReference type="EMBL" id="ARP81945.1"/>
    </source>
</evidence>
<gene>
    <name evidence="5" type="ORF">CAL12_14715</name>
</gene>
<dbReference type="PANTHER" id="PTHR42659">
    <property type="entry name" value="XANTHINE DEHYDROGENASE SUBUNIT C-RELATED"/>
    <property type="match status" value="1"/>
</dbReference>
<proteinExistence type="predicted"/>
<dbReference type="InterPro" id="IPR016166">
    <property type="entry name" value="FAD-bd_PCMH"/>
</dbReference>